<dbReference type="NCBIfam" id="NF002270">
    <property type="entry name" value="PRK01202.1"/>
    <property type="match status" value="1"/>
</dbReference>
<dbReference type="CDD" id="cd06848">
    <property type="entry name" value="GCS_H"/>
    <property type="match status" value="1"/>
</dbReference>
<comment type="cofactor">
    <cofactor evidence="3">
        <name>(R)-lipoate</name>
        <dbReference type="ChEBI" id="CHEBI:83088"/>
    </cofactor>
    <text evidence="3">Binds 1 lipoyl cofactor covalently.</text>
</comment>
<dbReference type="InterPro" id="IPR000089">
    <property type="entry name" value="Biotin_lipoyl"/>
</dbReference>
<evidence type="ECO:0000313" key="6">
    <source>
        <dbReference type="Proteomes" id="UP001254848"/>
    </source>
</evidence>
<comment type="function">
    <text evidence="3">The glycine cleavage system catalyzes the degradation of glycine. The H protein shuttles the methylamine group of glycine from the P protein to the T protein.</text>
</comment>
<dbReference type="Gene3D" id="2.40.50.100">
    <property type="match status" value="1"/>
</dbReference>
<dbReference type="EMBL" id="JAUOZS010000001">
    <property type="protein sequence ID" value="MDT8903122.1"/>
    <property type="molecule type" value="Genomic_DNA"/>
</dbReference>
<dbReference type="InterPro" id="IPR033753">
    <property type="entry name" value="GCV_H/Fam206"/>
</dbReference>
<dbReference type="HAMAP" id="MF_00272">
    <property type="entry name" value="GcvH"/>
    <property type="match status" value="1"/>
</dbReference>
<accession>A0ABU3P389</accession>
<dbReference type="InterPro" id="IPR002930">
    <property type="entry name" value="GCV_H"/>
</dbReference>
<dbReference type="SUPFAM" id="SSF51230">
    <property type="entry name" value="Single hybrid motif"/>
    <property type="match status" value="1"/>
</dbReference>
<dbReference type="Pfam" id="PF01597">
    <property type="entry name" value="GCV_H"/>
    <property type="match status" value="1"/>
</dbReference>
<feature type="domain" description="Lipoyl-binding" evidence="4">
    <location>
        <begin position="22"/>
        <end position="104"/>
    </location>
</feature>
<evidence type="ECO:0000259" key="4">
    <source>
        <dbReference type="PROSITE" id="PS50968"/>
    </source>
</evidence>
<dbReference type="Proteomes" id="UP001254848">
    <property type="component" value="Unassembled WGS sequence"/>
</dbReference>
<comment type="subunit">
    <text evidence="3">The glycine cleavage system is composed of four proteins: P, T, L and H.</text>
</comment>
<dbReference type="InterPro" id="IPR003016">
    <property type="entry name" value="2-oxoA_DH_lipoyl-BS"/>
</dbReference>
<comment type="similarity">
    <text evidence="1 3">Belongs to the GcvH family.</text>
</comment>
<dbReference type="PANTHER" id="PTHR11715">
    <property type="entry name" value="GLYCINE CLEAVAGE SYSTEM H PROTEIN"/>
    <property type="match status" value="1"/>
</dbReference>
<comment type="caution">
    <text evidence="5">The sequence shown here is derived from an EMBL/GenBank/DDBJ whole genome shotgun (WGS) entry which is preliminary data.</text>
</comment>
<evidence type="ECO:0000256" key="1">
    <source>
        <dbReference type="ARBA" id="ARBA00009249"/>
    </source>
</evidence>
<dbReference type="InterPro" id="IPR011053">
    <property type="entry name" value="Single_hybrid_motif"/>
</dbReference>
<evidence type="ECO:0000256" key="2">
    <source>
        <dbReference type="ARBA" id="ARBA00022823"/>
    </source>
</evidence>
<feature type="modified residue" description="N6-lipoyllysine" evidence="3">
    <location>
        <position position="63"/>
    </location>
</feature>
<reference evidence="5 6" key="1">
    <citation type="submission" date="2023-07" db="EMBL/GenBank/DDBJ databases">
        <title>The novel representative of Negativicutes class, Anaeroselena agilis gen. nov. sp. nov.</title>
        <authorList>
            <person name="Prokofeva M.I."/>
            <person name="Elcheninov A.G."/>
            <person name="Klyukina A."/>
            <person name="Kublanov I.V."/>
            <person name="Frolov E.N."/>
            <person name="Podosokorskaya O.A."/>
        </authorList>
    </citation>
    <scope>NUCLEOTIDE SEQUENCE [LARGE SCALE GENOMIC DNA]</scope>
    <source>
        <strain evidence="5 6">4137-cl</strain>
    </source>
</reference>
<proteinExistence type="inferred from homology"/>
<dbReference type="PANTHER" id="PTHR11715:SF3">
    <property type="entry name" value="GLYCINE CLEAVAGE SYSTEM H PROTEIN-RELATED"/>
    <property type="match status" value="1"/>
</dbReference>
<keyword evidence="2 3" id="KW-0450">Lipoyl</keyword>
<evidence type="ECO:0000256" key="3">
    <source>
        <dbReference type="HAMAP-Rule" id="MF_00272"/>
    </source>
</evidence>
<dbReference type="PROSITE" id="PS50968">
    <property type="entry name" value="BIOTINYL_LIPOYL"/>
    <property type="match status" value="1"/>
</dbReference>
<evidence type="ECO:0000313" key="5">
    <source>
        <dbReference type="EMBL" id="MDT8903122.1"/>
    </source>
</evidence>
<dbReference type="RefSeq" id="WP_413781583.1">
    <property type="nucleotide sequence ID" value="NZ_JAUOZS010000001.1"/>
</dbReference>
<keyword evidence="6" id="KW-1185">Reference proteome</keyword>
<organism evidence="5 6">
    <name type="scientific">Anaeroselena agilis</name>
    <dbReference type="NCBI Taxonomy" id="3063788"/>
    <lineage>
        <taxon>Bacteria</taxon>
        <taxon>Bacillati</taxon>
        <taxon>Bacillota</taxon>
        <taxon>Negativicutes</taxon>
        <taxon>Acetonemataceae</taxon>
        <taxon>Anaeroselena</taxon>
    </lineage>
</organism>
<dbReference type="NCBIfam" id="TIGR00527">
    <property type="entry name" value="gcvH"/>
    <property type="match status" value="1"/>
</dbReference>
<protein>
    <recommendedName>
        <fullName evidence="3">Glycine cleavage system H protein</fullName>
    </recommendedName>
</protein>
<dbReference type="PROSITE" id="PS00189">
    <property type="entry name" value="LIPOYL"/>
    <property type="match status" value="1"/>
</dbReference>
<dbReference type="InterPro" id="IPR017453">
    <property type="entry name" value="GCV_H_sub"/>
</dbReference>
<gene>
    <name evidence="3 5" type="primary">gcvH</name>
    <name evidence="5" type="ORF">Q4T40_17955</name>
</gene>
<name>A0ABU3P389_9FIRM</name>
<sequence>MNNPQELKYSREHEWVRVEGNRATVGITDFAQHQLGDVVFVEVPTVGLAVTAGQKFSVVESVKAVSDIYTPLSGTVVAVNDALNDTPEKINEEPYGAGWIAVIEMSNPGELDALLDAAGYEKFAAEGGH</sequence>